<dbReference type="InterPro" id="IPR021829">
    <property type="entry name" value="DUF3419"/>
</dbReference>
<accession>A0A4Z0P5T1</accession>
<dbReference type="OrthoDB" id="1522784at2"/>
<name>A0A4Z0P5T1_9BACT</name>
<dbReference type="Proteomes" id="UP000298337">
    <property type="component" value="Unassembled WGS sequence"/>
</dbReference>
<evidence type="ECO:0000313" key="2">
    <source>
        <dbReference type="Proteomes" id="UP000298337"/>
    </source>
</evidence>
<proteinExistence type="predicted"/>
<dbReference type="PANTHER" id="PTHR47473:SF1">
    <property type="entry name" value="METHYLTRANSFERASE DOMAIN-CONTAINING PROTEIN"/>
    <property type="match status" value="1"/>
</dbReference>
<organism evidence="1 2">
    <name type="scientific">Hymenobacter fodinae</name>
    <dbReference type="NCBI Taxonomy" id="2510796"/>
    <lineage>
        <taxon>Bacteria</taxon>
        <taxon>Pseudomonadati</taxon>
        <taxon>Bacteroidota</taxon>
        <taxon>Cytophagia</taxon>
        <taxon>Cytophagales</taxon>
        <taxon>Hymenobacteraceae</taxon>
        <taxon>Hymenobacter</taxon>
    </lineage>
</organism>
<evidence type="ECO:0000313" key="1">
    <source>
        <dbReference type="EMBL" id="TGE06641.1"/>
    </source>
</evidence>
<comment type="caution">
    <text evidence="1">The sequence shown here is derived from an EMBL/GenBank/DDBJ whole genome shotgun (WGS) entry which is preliminary data.</text>
</comment>
<reference evidence="1 2" key="1">
    <citation type="submission" date="2019-04" db="EMBL/GenBank/DDBJ databases">
        <authorList>
            <person name="Feng G."/>
            <person name="Zhang J."/>
            <person name="Zhu H."/>
        </authorList>
    </citation>
    <scope>NUCLEOTIDE SEQUENCE [LARGE SCALE GENOMIC DNA]</scope>
    <source>
        <strain evidence="1 2">92R-1</strain>
    </source>
</reference>
<dbReference type="Pfam" id="PF11899">
    <property type="entry name" value="DUF3419"/>
    <property type="match status" value="1"/>
</dbReference>
<sequence length="417" mass="46964">MGAIIPKFSIPNWPSHRGIATWHLFSASSFHLLSILLTAMNSEFYNVALDRVRYSLVWEDSRTLYQALELTSADEVLIITSAGCNALNALLQGPRRVTALDLNPVQNHLLSFKCYLIRYHTAEVFQALLGLRGPAEVTAAWAAIAPAMPCALRQYWQPFFRSHPGGLLTAGRLETYLADFLPSLPLITQAALHGLFTFATIPEQAAFFERELHGTAFQEQFIQYFDAANLSKGRDPHLFRHAPESGGAAFYARLRQQLRTQLASDNFFLRFFFFGPAYMPESLLPPCYQTEHFATLRERLPSLQIRQGEASDFLLSPAGRHITKASLSNIFEYVSAAEFRRVMAALLPSPERQLRLVFWNLLQPQGEANLALPLDHHLSQALTATDGCFYFRSVRVYDSELVPASAEVRLPVAYHRS</sequence>
<dbReference type="RefSeq" id="WP_135435412.1">
    <property type="nucleotide sequence ID" value="NZ_SRLA01000003.1"/>
</dbReference>
<keyword evidence="2" id="KW-1185">Reference proteome</keyword>
<dbReference type="EMBL" id="SRLA01000003">
    <property type="protein sequence ID" value="TGE06641.1"/>
    <property type="molecule type" value="Genomic_DNA"/>
</dbReference>
<gene>
    <name evidence="1" type="ORF">EU556_17570</name>
</gene>
<dbReference type="PANTHER" id="PTHR47473">
    <property type="entry name" value="BTA1P"/>
    <property type="match status" value="1"/>
</dbReference>
<dbReference type="AlphaFoldDB" id="A0A4Z0P5T1"/>
<protein>
    <submittedName>
        <fullName evidence="1">DUF3419 family protein</fullName>
    </submittedName>
</protein>